<keyword evidence="2" id="KW-1185">Reference proteome</keyword>
<organism evidence="1 2">
    <name type="scientific">Cannabis sativa</name>
    <name type="common">Hemp</name>
    <name type="synonym">Marijuana</name>
    <dbReference type="NCBI Taxonomy" id="3483"/>
    <lineage>
        <taxon>Eukaryota</taxon>
        <taxon>Viridiplantae</taxon>
        <taxon>Streptophyta</taxon>
        <taxon>Embryophyta</taxon>
        <taxon>Tracheophyta</taxon>
        <taxon>Spermatophyta</taxon>
        <taxon>Magnoliopsida</taxon>
        <taxon>eudicotyledons</taxon>
        <taxon>Gunneridae</taxon>
        <taxon>Pentapetalae</taxon>
        <taxon>rosids</taxon>
        <taxon>fabids</taxon>
        <taxon>Rosales</taxon>
        <taxon>Cannabaceae</taxon>
        <taxon>Cannabis</taxon>
    </lineage>
</organism>
<proteinExistence type="predicted"/>
<comment type="caution">
    <text evidence="1">The sequence shown here is derived from an EMBL/GenBank/DDBJ whole genome shotgun (WGS) entry which is preliminary data.</text>
</comment>
<protein>
    <submittedName>
        <fullName evidence="1">Uncharacterized protein</fullName>
    </submittedName>
</protein>
<gene>
    <name evidence="1" type="ORF">G4B88_026486</name>
</gene>
<dbReference type="Proteomes" id="UP000583929">
    <property type="component" value="Unassembled WGS sequence"/>
</dbReference>
<dbReference type="GO" id="GO:0003682">
    <property type="term" value="F:chromatin binding"/>
    <property type="evidence" value="ECO:0007669"/>
    <property type="project" value="TreeGrafter"/>
</dbReference>
<dbReference type="PANTHER" id="PTHR12585">
    <property type="entry name" value="SCC1 / RAD21 FAMILY MEMBER"/>
    <property type="match status" value="1"/>
</dbReference>
<dbReference type="AlphaFoldDB" id="A0A7J6GQL4"/>
<dbReference type="GO" id="GO:1990414">
    <property type="term" value="P:replication-born double-strand break repair via sister chromatid exchange"/>
    <property type="evidence" value="ECO:0007669"/>
    <property type="project" value="TreeGrafter"/>
</dbReference>
<dbReference type="GO" id="GO:0008278">
    <property type="term" value="C:cohesin complex"/>
    <property type="evidence" value="ECO:0007669"/>
    <property type="project" value="InterPro"/>
</dbReference>
<dbReference type="InterPro" id="IPR039781">
    <property type="entry name" value="Rad21/Rec8-like"/>
</dbReference>
<accession>A0A7J6GQL4</accession>
<dbReference type="GO" id="GO:0007062">
    <property type="term" value="P:sister chromatid cohesion"/>
    <property type="evidence" value="ECO:0007669"/>
    <property type="project" value="InterPro"/>
</dbReference>
<evidence type="ECO:0000313" key="1">
    <source>
        <dbReference type="EMBL" id="KAF4385203.1"/>
    </source>
</evidence>
<sequence length="149" mass="16022">MVVMLEEEEGGGGGGGGVLTPSSCITTASITPLTHHHDPSSLSETLLKVKQAFCSTAVDLPPEESTAPYHYIILPETFDLNETRKVLTVSTGFRIPIVSLVDSTMPSITTPRSPISSLPTITFSLFISSTISLPRPFFFIVLKEGEVEQ</sequence>
<name>A0A7J6GQL4_CANSA</name>
<reference evidence="1 2" key="1">
    <citation type="journal article" date="2020" name="bioRxiv">
        <title>Sequence and annotation of 42 cannabis genomes reveals extensive copy number variation in cannabinoid synthesis and pathogen resistance genes.</title>
        <authorList>
            <person name="Mckernan K.J."/>
            <person name="Helbert Y."/>
            <person name="Kane L.T."/>
            <person name="Ebling H."/>
            <person name="Zhang L."/>
            <person name="Liu B."/>
            <person name="Eaton Z."/>
            <person name="Mclaughlin S."/>
            <person name="Kingan S."/>
            <person name="Baybayan P."/>
            <person name="Concepcion G."/>
            <person name="Jordan M."/>
            <person name="Riva A."/>
            <person name="Barbazuk W."/>
            <person name="Harkins T."/>
        </authorList>
    </citation>
    <scope>NUCLEOTIDE SEQUENCE [LARGE SCALE GENOMIC DNA]</scope>
    <source>
        <strain evidence="2">cv. Jamaican Lion 4</strain>
        <tissue evidence="1">Leaf</tissue>
    </source>
</reference>
<dbReference type="PANTHER" id="PTHR12585:SF69">
    <property type="entry name" value="FI11703P"/>
    <property type="match status" value="1"/>
</dbReference>
<evidence type="ECO:0000313" key="2">
    <source>
        <dbReference type="Proteomes" id="UP000583929"/>
    </source>
</evidence>
<dbReference type="EMBL" id="JAATIQ010000086">
    <property type="protein sequence ID" value="KAF4385203.1"/>
    <property type="molecule type" value="Genomic_DNA"/>
</dbReference>